<dbReference type="Pfam" id="PF13303">
    <property type="entry name" value="PTS_EIIC_2"/>
    <property type="match status" value="1"/>
</dbReference>
<evidence type="ECO:0000256" key="4">
    <source>
        <dbReference type="ARBA" id="ARBA00022597"/>
    </source>
</evidence>
<dbReference type="RefSeq" id="WP_175498370.1">
    <property type="nucleotide sequence ID" value="NZ_FNQN01000007.1"/>
</dbReference>
<protein>
    <recommendedName>
        <fullName evidence="9">Phosphotransferase system EIIC domain-containing protein</fullName>
    </recommendedName>
</protein>
<comment type="subcellular location">
    <subcellularLocation>
        <location evidence="1">Cell membrane</location>
        <topology evidence="1">Multi-pass membrane protein</topology>
    </subcellularLocation>
</comment>
<feature type="transmembrane region" description="Helical" evidence="8">
    <location>
        <begin position="50"/>
        <end position="72"/>
    </location>
</feature>
<gene>
    <name evidence="10" type="ORF">SAMN05660420_02315</name>
</gene>
<evidence type="ECO:0000256" key="7">
    <source>
        <dbReference type="ARBA" id="ARBA00023136"/>
    </source>
</evidence>
<name>A0A1H4BWF2_9BACT</name>
<keyword evidence="2" id="KW-0813">Transport</keyword>
<evidence type="ECO:0000256" key="1">
    <source>
        <dbReference type="ARBA" id="ARBA00004651"/>
    </source>
</evidence>
<sequence>MSQVSLFRRFINRYLIDGLSGMALGLFSTLIVGLIIKQIGAGIGGSLGTMLLQIGSIALVTTGAGIGVGVAHKLKAPSLIVYASAVTGMFGAYAGKILSGSVLLGPAVHLVGPGEPLGAFIATLVGIEMGRLIFGRTPLDIVITPMVTLISGGLVAIYIGPAIATFMTYLGDIILFATQQRPLSMGIIVSVFMGIFLTLPISSAAISIILGLKGLAAGAATAGCAAQMVGFAVASYRENKLNGLLAQGLGTSMLQMPNIVRNPRIWIPAIVASAITGPIATVLFGMENNPSGGGMGTAGLVGQIMTWNTMITSANPGILVVKIALIHFLLPALIAFAVSEWLRRIGWIKYGDMKLDQ</sequence>
<dbReference type="Proteomes" id="UP000199409">
    <property type="component" value="Unassembled WGS sequence"/>
</dbReference>
<feature type="domain" description="Phosphotransferase system EIIC" evidence="9">
    <location>
        <begin position="18"/>
        <end position="355"/>
    </location>
</feature>
<dbReference type="GO" id="GO:0008982">
    <property type="term" value="F:protein-N(PI)-phosphohistidine-sugar phosphotransferase activity"/>
    <property type="evidence" value="ECO:0007669"/>
    <property type="project" value="InterPro"/>
</dbReference>
<dbReference type="EMBL" id="FNQN01000007">
    <property type="protein sequence ID" value="SEA52535.1"/>
    <property type="molecule type" value="Genomic_DNA"/>
</dbReference>
<dbReference type="GO" id="GO:0005886">
    <property type="term" value="C:plasma membrane"/>
    <property type="evidence" value="ECO:0007669"/>
    <property type="project" value="UniProtKB-SubCell"/>
</dbReference>
<evidence type="ECO:0000256" key="6">
    <source>
        <dbReference type="ARBA" id="ARBA00022989"/>
    </source>
</evidence>
<feature type="transmembrane region" description="Helical" evidence="8">
    <location>
        <begin position="21"/>
        <end position="44"/>
    </location>
</feature>
<evidence type="ECO:0000256" key="5">
    <source>
        <dbReference type="ARBA" id="ARBA00022692"/>
    </source>
</evidence>
<reference evidence="10 11" key="1">
    <citation type="submission" date="2016-10" db="EMBL/GenBank/DDBJ databases">
        <authorList>
            <person name="de Groot N.N."/>
        </authorList>
    </citation>
    <scope>NUCLEOTIDE SEQUENCE [LARGE SCALE GENOMIC DNA]</scope>
    <source>
        <strain evidence="10 11">DSM 7343</strain>
    </source>
</reference>
<proteinExistence type="predicted"/>
<dbReference type="InterPro" id="IPR003352">
    <property type="entry name" value="PTS_EIIC"/>
</dbReference>
<organism evidence="10 11">
    <name type="scientific">Desulfuromusa kysingii</name>
    <dbReference type="NCBI Taxonomy" id="37625"/>
    <lineage>
        <taxon>Bacteria</taxon>
        <taxon>Pseudomonadati</taxon>
        <taxon>Thermodesulfobacteriota</taxon>
        <taxon>Desulfuromonadia</taxon>
        <taxon>Desulfuromonadales</taxon>
        <taxon>Geopsychrobacteraceae</taxon>
        <taxon>Desulfuromusa</taxon>
    </lineage>
</organism>
<evidence type="ECO:0000313" key="11">
    <source>
        <dbReference type="Proteomes" id="UP000199409"/>
    </source>
</evidence>
<dbReference type="GO" id="GO:0009401">
    <property type="term" value="P:phosphoenolpyruvate-dependent sugar phosphotransferase system"/>
    <property type="evidence" value="ECO:0007669"/>
    <property type="project" value="InterPro"/>
</dbReference>
<feature type="transmembrane region" description="Helical" evidence="8">
    <location>
        <begin position="116"/>
        <end position="134"/>
    </location>
</feature>
<evidence type="ECO:0000256" key="8">
    <source>
        <dbReference type="SAM" id="Phobius"/>
    </source>
</evidence>
<evidence type="ECO:0000256" key="2">
    <source>
        <dbReference type="ARBA" id="ARBA00022448"/>
    </source>
</evidence>
<evidence type="ECO:0000256" key="3">
    <source>
        <dbReference type="ARBA" id="ARBA00022475"/>
    </source>
</evidence>
<keyword evidence="5 8" id="KW-0812">Transmembrane</keyword>
<feature type="transmembrane region" description="Helical" evidence="8">
    <location>
        <begin position="265"/>
        <end position="286"/>
    </location>
</feature>
<evidence type="ECO:0000259" key="9">
    <source>
        <dbReference type="Pfam" id="PF13303"/>
    </source>
</evidence>
<feature type="transmembrane region" description="Helical" evidence="8">
    <location>
        <begin position="146"/>
        <end position="167"/>
    </location>
</feature>
<dbReference type="STRING" id="37625.SAMN05660420_02315"/>
<feature type="transmembrane region" description="Helical" evidence="8">
    <location>
        <begin position="317"/>
        <end position="339"/>
    </location>
</feature>
<feature type="transmembrane region" description="Helical" evidence="8">
    <location>
        <begin position="79"/>
        <end position="104"/>
    </location>
</feature>
<accession>A0A1H4BWF2</accession>
<keyword evidence="11" id="KW-1185">Reference proteome</keyword>
<keyword evidence="4" id="KW-0762">Sugar transport</keyword>
<dbReference type="AlphaFoldDB" id="A0A1H4BWF2"/>
<keyword evidence="7 8" id="KW-0472">Membrane</keyword>
<keyword evidence="3" id="KW-1003">Cell membrane</keyword>
<feature type="transmembrane region" description="Helical" evidence="8">
    <location>
        <begin position="187"/>
        <end position="212"/>
    </location>
</feature>
<keyword evidence="6 8" id="KW-1133">Transmembrane helix</keyword>
<evidence type="ECO:0000313" key="10">
    <source>
        <dbReference type="EMBL" id="SEA52535.1"/>
    </source>
</evidence>